<proteinExistence type="predicted"/>
<reference evidence="2 3" key="1">
    <citation type="journal article" date="2018" name="Microbiome">
        <title>Fine metagenomic profile of the Mediterranean stratified and mixed water columns revealed by assembly and recruitment.</title>
        <authorList>
            <person name="Haro-Moreno J.M."/>
            <person name="Lopez-Perez M."/>
            <person name="De La Torre J.R."/>
            <person name="Picazo A."/>
            <person name="Camacho A."/>
            <person name="Rodriguez-Valera F."/>
        </authorList>
    </citation>
    <scope>NUCLEOTIDE SEQUENCE [LARGE SCALE GENOMIC DNA]</scope>
    <source>
        <strain evidence="2">MED-G55</strain>
    </source>
</reference>
<gene>
    <name evidence="2" type="ORF">DBW69_01070</name>
</gene>
<accession>A0A368E4A5</accession>
<dbReference type="Gene3D" id="1.20.1290.10">
    <property type="entry name" value="AhpD-like"/>
    <property type="match status" value="1"/>
</dbReference>
<feature type="domain" description="Carboxymuconolactone decarboxylase-like" evidence="1">
    <location>
        <begin position="36"/>
        <end position="116"/>
    </location>
</feature>
<dbReference type="InterPro" id="IPR052512">
    <property type="entry name" value="4CMD/NDH-1_regulator"/>
</dbReference>
<dbReference type="InterPro" id="IPR003779">
    <property type="entry name" value="CMD-like"/>
</dbReference>
<dbReference type="InterPro" id="IPR029032">
    <property type="entry name" value="AhpD-like"/>
</dbReference>
<dbReference type="Pfam" id="PF02627">
    <property type="entry name" value="CMD"/>
    <property type="match status" value="1"/>
</dbReference>
<evidence type="ECO:0000259" key="1">
    <source>
        <dbReference type="Pfam" id="PF02627"/>
    </source>
</evidence>
<evidence type="ECO:0000313" key="2">
    <source>
        <dbReference type="EMBL" id="RCL78291.1"/>
    </source>
</evidence>
<dbReference type="PANTHER" id="PTHR33570">
    <property type="entry name" value="4-CARBOXYMUCONOLACTONE DECARBOXYLASE FAMILY PROTEIN"/>
    <property type="match status" value="1"/>
</dbReference>
<dbReference type="SUPFAM" id="SSF69118">
    <property type="entry name" value="AhpD-like"/>
    <property type="match status" value="1"/>
</dbReference>
<name>A0A368E4A5_9PROT</name>
<sequence>MSEEDFKDRVEKGWQVAERVFGERPAEGQKNGVLSDMVMATAYADIWSRPGLCLRDRSLVTCVVLAVQEHETELKVHLRGLAHQGVSRLEAEEMMMHISIYVGWPKALEARRIMTEVFDELDTS</sequence>
<evidence type="ECO:0000313" key="3">
    <source>
        <dbReference type="Proteomes" id="UP000252132"/>
    </source>
</evidence>
<dbReference type="Proteomes" id="UP000252132">
    <property type="component" value="Unassembled WGS sequence"/>
</dbReference>
<protein>
    <recommendedName>
        <fullName evidence="1">Carboxymuconolactone decarboxylase-like domain-containing protein</fullName>
    </recommendedName>
</protein>
<comment type="caution">
    <text evidence="2">The sequence shown here is derived from an EMBL/GenBank/DDBJ whole genome shotgun (WGS) entry which is preliminary data.</text>
</comment>
<dbReference type="GO" id="GO:0051920">
    <property type="term" value="F:peroxiredoxin activity"/>
    <property type="evidence" value="ECO:0007669"/>
    <property type="project" value="InterPro"/>
</dbReference>
<dbReference type="EMBL" id="QOQF01000002">
    <property type="protein sequence ID" value="RCL78291.1"/>
    <property type="molecule type" value="Genomic_DNA"/>
</dbReference>
<organism evidence="2 3">
    <name type="scientific">PS1 clade bacterium</name>
    <dbReference type="NCBI Taxonomy" id="2175152"/>
    <lineage>
        <taxon>Bacteria</taxon>
        <taxon>Pseudomonadati</taxon>
        <taxon>Pseudomonadota</taxon>
        <taxon>Alphaproteobacteria</taxon>
        <taxon>PS1 clade</taxon>
    </lineage>
</organism>
<dbReference type="PANTHER" id="PTHR33570:SF2">
    <property type="entry name" value="CARBOXYMUCONOLACTONE DECARBOXYLASE-LIKE DOMAIN-CONTAINING PROTEIN"/>
    <property type="match status" value="1"/>
</dbReference>
<dbReference type="AlphaFoldDB" id="A0A368E4A5"/>